<evidence type="ECO:0000313" key="1">
    <source>
        <dbReference type="EMBL" id="RHN51287.1"/>
    </source>
</evidence>
<dbReference type="PANTHER" id="PTHR31790">
    <property type="entry name" value="OS02G0783600 PROTEIN"/>
    <property type="match status" value="1"/>
</dbReference>
<dbReference type="Proteomes" id="UP000265566">
    <property type="component" value="Chromosome 6"/>
</dbReference>
<sequence>MDCSFMVGSCNGLICFRSYSYTHGHEEFWFRFWNPTTNTLSQELGHLTTFFRLTFGYDISNDTYKVVAFSIDEGFVEVPSVEPSVTILMDCLCFSHRFKETHFVLWRMMEFGVQESWTQFLKISLQDLQIDQNLHLFLFPLYLSESDNTLIMAINRQGYDDHNSHAIIYNWIDKRVEQITSGDNEILWFYTKDFVESLISSS</sequence>
<evidence type="ECO:0008006" key="2">
    <source>
        <dbReference type="Google" id="ProtNLM"/>
    </source>
</evidence>
<proteinExistence type="predicted"/>
<name>A0A396HK67_MEDTR</name>
<dbReference type="InterPro" id="IPR052361">
    <property type="entry name" value="F-box_domain"/>
</dbReference>
<comment type="caution">
    <text evidence="1">The sequence shown here is derived from an EMBL/GenBank/DDBJ whole genome shotgun (WGS) entry which is preliminary data.</text>
</comment>
<dbReference type="Gramene" id="rna35703">
    <property type="protein sequence ID" value="RHN51287.1"/>
    <property type="gene ID" value="gene35703"/>
</dbReference>
<dbReference type="AlphaFoldDB" id="A0A396HK67"/>
<dbReference type="EMBL" id="PSQE01000006">
    <property type="protein sequence ID" value="RHN51287.1"/>
    <property type="molecule type" value="Genomic_DNA"/>
</dbReference>
<reference evidence="1" key="1">
    <citation type="journal article" date="2018" name="Nat. Plants">
        <title>Whole-genome landscape of Medicago truncatula symbiotic genes.</title>
        <authorList>
            <person name="Pecrix Y."/>
            <person name="Gamas P."/>
            <person name="Carrere S."/>
        </authorList>
    </citation>
    <scope>NUCLEOTIDE SEQUENCE</scope>
    <source>
        <tissue evidence="1">Leaves</tissue>
    </source>
</reference>
<gene>
    <name evidence="1" type="ORF">MtrunA17_Chr6g0466931</name>
</gene>
<accession>A0A396HK67</accession>
<dbReference type="PANTHER" id="PTHR31790:SF81">
    <property type="entry name" value="PROTEIN, PUTATIVE-RELATED"/>
    <property type="match status" value="1"/>
</dbReference>
<protein>
    <recommendedName>
        <fullName evidence="2">F-box protein interaction domain protein</fullName>
    </recommendedName>
</protein>
<organism evidence="1">
    <name type="scientific">Medicago truncatula</name>
    <name type="common">Barrel medic</name>
    <name type="synonym">Medicago tribuloides</name>
    <dbReference type="NCBI Taxonomy" id="3880"/>
    <lineage>
        <taxon>Eukaryota</taxon>
        <taxon>Viridiplantae</taxon>
        <taxon>Streptophyta</taxon>
        <taxon>Embryophyta</taxon>
        <taxon>Tracheophyta</taxon>
        <taxon>Spermatophyta</taxon>
        <taxon>Magnoliopsida</taxon>
        <taxon>eudicotyledons</taxon>
        <taxon>Gunneridae</taxon>
        <taxon>Pentapetalae</taxon>
        <taxon>rosids</taxon>
        <taxon>fabids</taxon>
        <taxon>Fabales</taxon>
        <taxon>Fabaceae</taxon>
        <taxon>Papilionoideae</taxon>
        <taxon>50 kb inversion clade</taxon>
        <taxon>NPAAA clade</taxon>
        <taxon>Hologalegina</taxon>
        <taxon>IRL clade</taxon>
        <taxon>Trifolieae</taxon>
        <taxon>Medicago</taxon>
    </lineage>
</organism>